<dbReference type="TCDB" id="9.B.159.2.3">
    <property type="family name" value="the inclusion membrane protein (inca) family"/>
</dbReference>
<feature type="transmembrane region" description="Helical" evidence="2">
    <location>
        <begin position="81"/>
        <end position="99"/>
    </location>
</feature>
<organism evidence="3 4">
    <name type="scientific">Chlamydia muridarum (strain MoPn / Nigg)</name>
    <dbReference type="NCBI Taxonomy" id="243161"/>
    <lineage>
        <taxon>Bacteria</taxon>
        <taxon>Pseudomonadati</taxon>
        <taxon>Chlamydiota</taxon>
        <taxon>Chlamydiia</taxon>
        <taxon>Chlamydiales</taxon>
        <taxon>Chlamydiaceae</taxon>
        <taxon>Chlamydia/Chlamydophila group</taxon>
        <taxon>Chlamydia</taxon>
    </lineage>
</organism>
<dbReference type="KEGG" id="cmu:TC_0499"/>
<dbReference type="EMBL" id="AE002160">
    <property type="protein sequence ID" value="AAF39343.1"/>
    <property type="molecule type" value="Genomic_DNA"/>
</dbReference>
<sequence>MITCFRFKTKKRKKMNPISGSGSSLRIAPQSKIESVTTEAKSSRCSRILDVALLVVGAMIVVAGVLTLVVCASSFNALGVAALVLGSACLGAGLSRIACRSFCSNLEAKNIANTRRLSGLIEARDALTSIVSINKALLQKLAKEIQILENKVIEAELDLLAKLDENEKRLLEDVRLVFSSYTRWLKASEQEKLVLKSSIRQTGASPSSSS</sequence>
<name>Q9PKG6_CHLMU</name>
<dbReference type="AlphaFoldDB" id="Q9PKG6"/>
<proteinExistence type="predicted"/>
<reference evidence="3 4" key="1">
    <citation type="journal article" date="2000" name="Nucleic Acids Res.">
        <title>Genome sequences of Chlamydia trachomatis MoPn and Chlamydia pneumoniae AR39.</title>
        <authorList>
            <person name="Read T.D."/>
            <person name="Brunham R.C."/>
            <person name="Shen C."/>
            <person name="Gill S.R."/>
            <person name="Heidelberg J.F."/>
            <person name="White O."/>
            <person name="Hickey E.K."/>
            <person name="Peterson J.D."/>
            <person name="Utterback T.R."/>
            <person name="Berry K.J."/>
            <person name="Bass S."/>
            <person name="Linher K.D."/>
            <person name="Weidman J.F."/>
            <person name="Khouri H.M."/>
            <person name="Craven B."/>
            <person name="Bowman C."/>
            <person name="Dodson R.J."/>
            <person name="Gwinn M.L."/>
            <person name="Nelson W.C."/>
            <person name="DeBoy R.T."/>
            <person name="Kolonay J.F."/>
            <person name="McClarty G."/>
            <person name="Salzberg S.L."/>
            <person name="Eisen J.A."/>
            <person name="Fraser C.M."/>
        </authorList>
    </citation>
    <scope>NUCLEOTIDE SEQUENCE [LARGE SCALE GENOMIC DNA]</scope>
    <source>
        <strain evidence="4">MoPn / Nigg</strain>
    </source>
</reference>
<evidence type="ECO:0000256" key="1">
    <source>
        <dbReference type="SAM" id="Coils"/>
    </source>
</evidence>
<dbReference type="PIR" id="H81696">
    <property type="entry name" value="H81696"/>
</dbReference>
<gene>
    <name evidence="3" type="ordered locus">TC_0499</name>
</gene>
<keyword evidence="1" id="KW-0175">Coiled coil</keyword>
<feature type="coiled-coil region" evidence="1">
    <location>
        <begin position="131"/>
        <end position="158"/>
    </location>
</feature>
<feature type="transmembrane region" description="Helical" evidence="2">
    <location>
        <begin position="51"/>
        <end position="75"/>
    </location>
</feature>
<protein>
    <recommendedName>
        <fullName evidence="5">IncA family protein</fullName>
    </recommendedName>
</protein>
<accession>Q9PKG6</accession>
<keyword evidence="4" id="KW-1185">Reference proteome</keyword>
<keyword evidence="2" id="KW-0472">Membrane</keyword>
<evidence type="ECO:0008006" key="5">
    <source>
        <dbReference type="Google" id="ProtNLM"/>
    </source>
</evidence>
<evidence type="ECO:0000313" key="4">
    <source>
        <dbReference type="Proteomes" id="UP000000800"/>
    </source>
</evidence>
<evidence type="ECO:0000313" key="3">
    <source>
        <dbReference type="EMBL" id="AAF39343.1"/>
    </source>
</evidence>
<dbReference type="Proteomes" id="UP000000800">
    <property type="component" value="Chromosome"/>
</dbReference>
<keyword evidence="2" id="KW-0812">Transmembrane</keyword>
<evidence type="ECO:0000256" key="2">
    <source>
        <dbReference type="SAM" id="Phobius"/>
    </source>
</evidence>
<keyword evidence="2" id="KW-1133">Transmembrane helix</keyword>
<dbReference type="HOGENOM" id="CLU_124333_0_0_0"/>